<sequence length="124" mass="14427">MEFTLMTKEVFDELERRGVIHGKDFNLPGRRPYSIEKLHSSNRFKWLSTDIIEEPVTRRDLRENSCMTLVSCRDAKNLHVVARDEDIIIGLFDEKKKMYFGLNASNPKGGWASLSDLRSLRLPQ</sequence>
<accession>A0A7S8HR41</accession>
<dbReference type="EMBL" id="CP064747">
    <property type="protein sequence ID" value="QPC57805.1"/>
    <property type="molecule type" value="Genomic_DNA"/>
</dbReference>
<proteinExistence type="predicted"/>
<reference evidence="1" key="1">
    <citation type="submission" date="2020-11" db="EMBL/GenBank/DDBJ databases">
        <title>The chromosome-scale genome resource for two endophytic Fusarium species: F. culmorum and F. pseudograminearum.</title>
        <authorList>
            <person name="Yuan Z."/>
        </authorList>
    </citation>
    <scope>NUCLEOTIDE SEQUENCE</scope>
    <source>
        <strain evidence="1">Class2-1B</strain>
    </source>
</reference>
<evidence type="ECO:0000313" key="1">
    <source>
        <dbReference type="EMBL" id="QPC57805.1"/>
    </source>
</evidence>
<evidence type="ECO:0000313" key="2">
    <source>
        <dbReference type="Proteomes" id="UP000663297"/>
    </source>
</evidence>
<gene>
    <name evidence="1" type="ORF">HYE67_000036</name>
</gene>
<organism evidence="1 2">
    <name type="scientific">Fusarium culmorum</name>
    <dbReference type="NCBI Taxonomy" id="5516"/>
    <lineage>
        <taxon>Eukaryota</taxon>
        <taxon>Fungi</taxon>
        <taxon>Dikarya</taxon>
        <taxon>Ascomycota</taxon>
        <taxon>Pezizomycotina</taxon>
        <taxon>Sordariomycetes</taxon>
        <taxon>Hypocreomycetidae</taxon>
        <taxon>Hypocreales</taxon>
        <taxon>Nectriaceae</taxon>
        <taxon>Fusarium</taxon>
    </lineage>
</organism>
<dbReference type="AlphaFoldDB" id="A0A7S8HR41"/>
<protein>
    <submittedName>
        <fullName evidence="1">Uncharacterized protein</fullName>
    </submittedName>
</protein>
<dbReference type="Proteomes" id="UP000663297">
    <property type="component" value="Chromosome 1"/>
</dbReference>
<name>A0A7S8HR41_FUSCU</name>